<keyword evidence="2 7" id="KW-0813">Transport</keyword>
<evidence type="ECO:0000256" key="6">
    <source>
        <dbReference type="ARBA" id="ARBA00023136"/>
    </source>
</evidence>
<dbReference type="GO" id="GO:0005886">
    <property type="term" value="C:plasma membrane"/>
    <property type="evidence" value="ECO:0007669"/>
    <property type="project" value="UniProtKB-SubCell"/>
</dbReference>
<dbReference type="GO" id="GO:0055085">
    <property type="term" value="P:transmembrane transport"/>
    <property type="evidence" value="ECO:0007669"/>
    <property type="project" value="InterPro"/>
</dbReference>
<sequence>MADAVLSSDPPRRRAAVRSNPVRRFFQRKSTVAFLMALPLILLIFGLVIYPAFYAIYLSTLRKSMTSVAWMRNCSWLPDVICTHMPFGNMQFLFTRETFWKVVYQSCLFAITAVIFKALLGFILAHFVHNIPAKGQRKWRGMLLIPWVIPPAMSTLAWLWLFDPSYSAFNYVLTGMGFDRIPWTGDASWARFSVILVNIWVGAPFFMIMYLAALKSVPDQLYEAAAIDGANWWQRIWYVTLPMMRNIIAITALFSTIVTFANFDIVRVLTAGGPLDQTHLFATWAFKLGIEGGDIPLGASVSLFMVPILAVAAIFILRDINQRGNEA</sequence>
<evidence type="ECO:0000313" key="10">
    <source>
        <dbReference type="Proteomes" id="UP000237889"/>
    </source>
</evidence>
<dbReference type="EMBL" id="CP027668">
    <property type="protein sequence ID" value="AVO43747.1"/>
    <property type="molecule type" value="Genomic_DNA"/>
</dbReference>
<evidence type="ECO:0000256" key="3">
    <source>
        <dbReference type="ARBA" id="ARBA00022475"/>
    </source>
</evidence>
<comment type="similarity">
    <text evidence="7">Belongs to the binding-protein-dependent transport system permease family.</text>
</comment>
<feature type="transmembrane region" description="Helical" evidence="7">
    <location>
        <begin position="141"/>
        <end position="161"/>
    </location>
</feature>
<dbReference type="RefSeq" id="WP_106747077.1">
    <property type="nucleotide sequence ID" value="NZ_CP027668.1"/>
</dbReference>
<feature type="transmembrane region" description="Helical" evidence="7">
    <location>
        <begin position="295"/>
        <end position="317"/>
    </location>
</feature>
<dbReference type="InterPro" id="IPR000515">
    <property type="entry name" value="MetI-like"/>
</dbReference>
<comment type="subcellular location">
    <subcellularLocation>
        <location evidence="1 7">Cell membrane</location>
        <topology evidence="1 7">Multi-pass membrane protein</topology>
    </subcellularLocation>
</comment>
<feature type="transmembrane region" description="Helical" evidence="7">
    <location>
        <begin position="32"/>
        <end position="57"/>
    </location>
</feature>
<dbReference type="PANTHER" id="PTHR43005">
    <property type="entry name" value="BLR7065 PROTEIN"/>
    <property type="match status" value="1"/>
</dbReference>
<gene>
    <name evidence="9" type="ORF">C6569_00915</name>
</gene>
<dbReference type="AlphaFoldDB" id="A0A2S0N6V8"/>
<evidence type="ECO:0000256" key="4">
    <source>
        <dbReference type="ARBA" id="ARBA00022692"/>
    </source>
</evidence>
<keyword evidence="3" id="KW-1003">Cell membrane</keyword>
<evidence type="ECO:0000256" key="7">
    <source>
        <dbReference type="RuleBase" id="RU363032"/>
    </source>
</evidence>
<keyword evidence="4 7" id="KW-0812">Transmembrane</keyword>
<feature type="transmembrane region" description="Helical" evidence="7">
    <location>
        <begin position="243"/>
        <end position="263"/>
    </location>
</feature>
<dbReference type="PANTHER" id="PTHR43005:SF1">
    <property type="entry name" value="SPERMIDINE_PUTRESCINE TRANSPORT SYSTEM PERMEASE PROTEIN"/>
    <property type="match status" value="1"/>
</dbReference>
<organism evidence="9 10">
    <name type="scientific">Phreatobacter cathodiphilus</name>
    <dbReference type="NCBI Taxonomy" id="1868589"/>
    <lineage>
        <taxon>Bacteria</taxon>
        <taxon>Pseudomonadati</taxon>
        <taxon>Pseudomonadota</taxon>
        <taxon>Alphaproteobacteria</taxon>
        <taxon>Hyphomicrobiales</taxon>
        <taxon>Phreatobacteraceae</taxon>
        <taxon>Phreatobacter</taxon>
    </lineage>
</organism>
<keyword evidence="10" id="KW-1185">Reference proteome</keyword>
<keyword evidence="5 7" id="KW-1133">Transmembrane helix</keyword>
<feature type="transmembrane region" description="Helical" evidence="7">
    <location>
        <begin position="189"/>
        <end position="212"/>
    </location>
</feature>
<evidence type="ECO:0000256" key="1">
    <source>
        <dbReference type="ARBA" id="ARBA00004651"/>
    </source>
</evidence>
<feature type="transmembrane region" description="Helical" evidence="7">
    <location>
        <begin position="102"/>
        <end position="129"/>
    </location>
</feature>
<keyword evidence="6 7" id="KW-0472">Membrane</keyword>
<evidence type="ECO:0000259" key="8">
    <source>
        <dbReference type="PROSITE" id="PS50928"/>
    </source>
</evidence>
<dbReference type="OrthoDB" id="9805778at2"/>
<dbReference type="PROSITE" id="PS50928">
    <property type="entry name" value="ABC_TM1"/>
    <property type="match status" value="1"/>
</dbReference>
<feature type="domain" description="ABC transmembrane type-1" evidence="8">
    <location>
        <begin position="103"/>
        <end position="318"/>
    </location>
</feature>
<dbReference type="CDD" id="cd06261">
    <property type="entry name" value="TM_PBP2"/>
    <property type="match status" value="1"/>
</dbReference>
<dbReference type="KEGG" id="phr:C6569_00915"/>
<evidence type="ECO:0000313" key="9">
    <source>
        <dbReference type="EMBL" id="AVO43747.1"/>
    </source>
</evidence>
<dbReference type="SUPFAM" id="SSF161098">
    <property type="entry name" value="MetI-like"/>
    <property type="match status" value="1"/>
</dbReference>
<dbReference type="Pfam" id="PF00528">
    <property type="entry name" value="BPD_transp_1"/>
    <property type="match status" value="1"/>
</dbReference>
<reference evidence="9 10" key="1">
    <citation type="submission" date="2018-03" db="EMBL/GenBank/DDBJ databases">
        <title>Genome sequencing of Phreatobacter sp.</title>
        <authorList>
            <person name="Kim S.-J."/>
            <person name="Heo J."/>
            <person name="Kwon S.-W."/>
        </authorList>
    </citation>
    <scope>NUCLEOTIDE SEQUENCE [LARGE SCALE GENOMIC DNA]</scope>
    <source>
        <strain evidence="9 10">S-12</strain>
    </source>
</reference>
<evidence type="ECO:0000256" key="2">
    <source>
        <dbReference type="ARBA" id="ARBA00022448"/>
    </source>
</evidence>
<dbReference type="InterPro" id="IPR035906">
    <property type="entry name" value="MetI-like_sf"/>
</dbReference>
<evidence type="ECO:0000256" key="5">
    <source>
        <dbReference type="ARBA" id="ARBA00022989"/>
    </source>
</evidence>
<protein>
    <submittedName>
        <fullName evidence="9">ABC transporter permease</fullName>
    </submittedName>
</protein>
<dbReference type="Proteomes" id="UP000237889">
    <property type="component" value="Chromosome"/>
</dbReference>
<dbReference type="Gene3D" id="1.10.3720.10">
    <property type="entry name" value="MetI-like"/>
    <property type="match status" value="1"/>
</dbReference>
<name>A0A2S0N6V8_9HYPH</name>
<accession>A0A2S0N6V8</accession>
<proteinExistence type="inferred from homology"/>